<dbReference type="NCBIfam" id="TIGR00152">
    <property type="entry name" value="dephospho-CoA kinase"/>
    <property type="match status" value="1"/>
</dbReference>
<dbReference type="Gene3D" id="3.40.50.300">
    <property type="entry name" value="P-loop containing nucleotide triphosphate hydrolases"/>
    <property type="match status" value="1"/>
</dbReference>
<dbReference type="GO" id="GO:0015937">
    <property type="term" value="P:coenzyme A biosynthetic process"/>
    <property type="evidence" value="ECO:0007669"/>
    <property type="project" value="InterPro"/>
</dbReference>
<dbReference type="Pfam" id="PF01121">
    <property type="entry name" value="CoaE"/>
    <property type="match status" value="1"/>
</dbReference>
<dbReference type="EMBL" id="LYUB02000012">
    <property type="protein sequence ID" value="OVF07498.1"/>
    <property type="molecule type" value="Genomic_DNA"/>
</dbReference>
<dbReference type="InterPro" id="IPR027417">
    <property type="entry name" value="P-loop_NTPase"/>
</dbReference>
<dbReference type="GO" id="GO:0005524">
    <property type="term" value="F:ATP binding"/>
    <property type="evidence" value="ECO:0007669"/>
    <property type="project" value="UniProtKB-KW"/>
</dbReference>
<sequence>MLLIGLTGGIASGKSTVSSEISSLGIPIIDADLIARQVVEPGRKAYREVVSAFSDVPDLLNEDTTLNRPALGRAVFGNPERLGRLNKIVHAAVKREMAWQILRLYFSGYRAAVLDVPLLFEAGLHRICGVTLTVSCNDDIQMERLLKRNPELSEEDAAKRVASQLSTRERDARADYVIYNNGTLEELKTEVHKAVDDVLPHPIWHILALFPPWAMASAAFTVAVRAVRDWSRQKDLKKDS</sequence>
<evidence type="ECO:0000256" key="3">
    <source>
        <dbReference type="SAM" id="Phobius"/>
    </source>
</evidence>
<protein>
    <submittedName>
        <fullName evidence="4">Dephospho-CoA kinase</fullName>
    </submittedName>
</protein>
<gene>
    <name evidence="4" type="ORF">A9F13_12g00132</name>
</gene>
<evidence type="ECO:0000256" key="1">
    <source>
        <dbReference type="ARBA" id="ARBA00022741"/>
    </source>
</evidence>
<accession>A0AA91PYS6</accession>
<dbReference type="InterPro" id="IPR001977">
    <property type="entry name" value="Depp_CoAkinase"/>
</dbReference>
<dbReference type="KEGG" id="clus:A9F13_12g00132"/>
<dbReference type="HAMAP" id="MF_00376">
    <property type="entry name" value="Dephospho_CoA_kinase"/>
    <property type="match status" value="1"/>
</dbReference>
<name>A0AA91PYS6_CLALS</name>
<keyword evidence="4" id="KW-0808">Transferase</keyword>
<keyword evidence="1" id="KW-0547">Nucleotide-binding</keyword>
<keyword evidence="3" id="KW-0812">Transmembrane</keyword>
<dbReference type="Proteomes" id="UP000195602">
    <property type="component" value="Unassembled WGS sequence"/>
</dbReference>
<dbReference type="PANTHER" id="PTHR10695:SF46">
    <property type="entry name" value="BIFUNCTIONAL COENZYME A SYNTHASE-RELATED"/>
    <property type="match status" value="1"/>
</dbReference>
<keyword evidence="2" id="KW-0067">ATP-binding</keyword>
<keyword evidence="3" id="KW-0472">Membrane</keyword>
<organism evidence="4 5">
    <name type="scientific">Clavispora lusitaniae</name>
    <name type="common">Candida lusitaniae</name>
    <dbReference type="NCBI Taxonomy" id="36911"/>
    <lineage>
        <taxon>Eukaryota</taxon>
        <taxon>Fungi</taxon>
        <taxon>Dikarya</taxon>
        <taxon>Ascomycota</taxon>
        <taxon>Saccharomycotina</taxon>
        <taxon>Pichiomycetes</taxon>
        <taxon>Metschnikowiaceae</taxon>
        <taxon>Clavispora</taxon>
    </lineage>
</organism>
<keyword evidence="4" id="KW-0418">Kinase</keyword>
<evidence type="ECO:0000256" key="2">
    <source>
        <dbReference type="ARBA" id="ARBA00022840"/>
    </source>
</evidence>
<comment type="caution">
    <text evidence="4">The sequence shown here is derived from an EMBL/GenBank/DDBJ whole genome shotgun (WGS) entry which is preliminary data.</text>
</comment>
<dbReference type="PANTHER" id="PTHR10695">
    <property type="entry name" value="DEPHOSPHO-COA KINASE-RELATED"/>
    <property type="match status" value="1"/>
</dbReference>
<dbReference type="GO" id="GO:0004140">
    <property type="term" value="F:dephospho-CoA kinase activity"/>
    <property type="evidence" value="ECO:0007669"/>
    <property type="project" value="InterPro"/>
</dbReference>
<dbReference type="AlphaFoldDB" id="A0AA91PYS6"/>
<reference evidence="4 5" key="1">
    <citation type="submission" date="2017-04" db="EMBL/GenBank/DDBJ databases">
        <title>Draft genome of the yeast Clavispora lusitaniae type strain CBS 6936.</title>
        <authorList>
            <person name="Durrens P."/>
            <person name="Klopp C."/>
            <person name="Biteau N."/>
            <person name="Fitton-Ouhabi V."/>
            <person name="Dementhon K."/>
            <person name="Accoceberry I."/>
            <person name="Sherman D.J."/>
            <person name="Noel T."/>
        </authorList>
    </citation>
    <scope>NUCLEOTIDE SEQUENCE [LARGE SCALE GENOMIC DNA]</scope>
    <source>
        <strain evidence="4 5">CBS 6936</strain>
    </source>
</reference>
<feature type="transmembrane region" description="Helical" evidence="3">
    <location>
        <begin position="203"/>
        <end position="227"/>
    </location>
</feature>
<evidence type="ECO:0000313" key="4">
    <source>
        <dbReference type="EMBL" id="OVF07498.1"/>
    </source>
</evidence>
<proteinExistence type="inferred from homology"/>
<evidence type="ECO:0000313" key="5">
    <source>
        <dbReference type="Proteomes" id="UP000195602"/>
    </source>
</evidence>
<dbReference type="CDD" id="cd02022">
    <property type="entry name" value="DPCK"/>
    <property type="match status" value="1"/>
</dbReference>
<dbReference type="SUPFAM" id="SSF52540">
    <property type="entry name" value="P-loop containing nucleoside triphosphate hydrolases"/>
    <property type="match status" value="1"/>
</dbReference>
<dbReference type="PROSITE" id="PS51219">
    <property type="entry name" value="DPCK"/>
    <property type="match status" value="1"/>
</dbReference>
<keyword evidence="3" id="KW-1133">Transmembrane helix</keyword>